<keyword evidence="3" id="KW-0963">Cytoplasm</keyword>
<evidence type="ECO:0000259" key="17">
    <source>
        <dbReference type="PROSITE" id="PS50011"/>
    </source>
</evidence>
<dbReference type="AlphaFoldDB" id="A0A814W7F8"/>
<dbReference type="PANTHER" id="PTHR46392">
    <property type="entry name" value="DUAL SERINE/THREONINE AND TYROSINE PROTEIN KINASE"/>
    <property type="match status" value="1"/>
</dbReference>
<evidence type="ECO:0000256" key="8">
    <source>
        <dbReference type="ARBA" id="ARBA00022840"/>
    </source>
</evidence>
<dbReference type="Gene3D" id="1.10.510.10">
    <property type="entry name" value="Transferase(Phosphotransferase) domain 1"/>
    <property type="match status" value="1"/>
</dbReference>
<comment type="catalytic activity">
    <reaction evidence="13">
        <text>L-seryl-[protein] + ATP = O-phospho-L-seryl-[protein] + ADP + H(+)</text>
        <dbReference type="Rhea" id="RHEA:17989"/>
        <dbReference type="Rhea" id="RHEA-COMP:9863"/>
        <dbReference type="Rhea" id="RHEA-COMP:11604"/>
        <dbReference type="ChEBI" id="CHEBI:15378"/>
        <dbReference type="ChEBI" id="CHEBI:29999"/>
        <dbReference type="ChEBI" id="CHEBI:30616"/>
        <dbReference type="ChEBI" id="CHEBI:83421"/>
        <dbReference type="ChEBI" id="CHEBI:456216"/>
        <dbReference type="EC" id="2.7.12.1"/>
    </reaction>
</comment>
<keyword evidence="9" id="KW-0829">Tyrosine-protein kinase</keyword>
<proteinExistence type="predicted"/>
<name>A0A814W7F8_9BILA</name>
<evidence type="ECO:0000256" key="1">
    <source>
        <dbReference type="ARBA" id="ARBA00004496"/>
    </source>
</evidence>
<dbReference type="SUPFAM" id="SSF56112">
    <property type="entry name" value="Protein kinase-like (PK-like)"/>
    <property type="match status" value="1"/>
</dbReference>
<keyword evidence="6 16" id="KW-0547">Nucleotide-binding</keyword>
<reference evidence="18" key="1">
    <citation type="submission" date="2021-02" db="EMBL/GenBank/DDBJ databases">
        <authorList>
            <person name="Nowell W R."/>
        </authorList>
    </citation>
    <scope>NUCLEOTIDE SEQUENCE</scope>
</reference>
<dbReference type="OrthoDB" id="122279at2759"/>
<evidence type="ECO:0000256" key="15">
    <source>
        <dbReference type="ARBA" id="ARBA00051680"/>
    </source>
</evidence>
<evidence type="ECO:0000256" key="14">
    <source>
        <dbReference type="ARBA" id="ARBA00049308"/>
    </source>
</evidence>
<dbReference type="GO" id="GO:0004713">
    <property type="term" value="F:protein tyrosine kinase activity"/>
    <property type="evidence" value="ECO:0007669"/>
    <property type="project" value="UniProtKB-KW"/>
</dbReference>
<dbReference type="GO" id="GO:0005524">
    <property type="term" value="F:ATP binding"/>
    <property type="evidence" value="ECO:0007669"/>
    <property type="project" value="UniProtKB-UniRule"/>
</dbReference>
<evidence type="ECO:0000256" key="9">
    <source>
        <dbReference type="ARBA" id="ARBA00023137"/>
    </source>
</evidence>
<dbReference type="InterPro" id="IPR000719">
    <property type="entry name" value="Prot_kinase_dom"/>
</dbReference>
<dbReference type="PROSITE" id="PS00108">
    <property type="entry name" value="PROTEIN_KINASE_ST"/>
    <property type="match status" value="1"/>
</dbReference>
<evidence type="ECO:0000256" key="10">
    <source>
        <dbReference type="ARBA" id="ARBA00040421"/>
    </source>
</evidence>
<dbReference type="InterPro" id="IPR011009">
    <property type="entry name" value="Kinase-like_dom_sf"/>
</dbReference>
<feature type="domain" description="Protein kinase" evidence="17">
    <location>
        <begin position="664"/>
        <end position="909"/>
    </location>
</feature>
<sequence>MAIVGWSSCTNDEFKLDMIRKEKGRMLGSSTPTSPVSPAPPTFNDQFANIIRTFRSHCLLLQKLLNDTDKSYDEITNTKVLPPEQAETIQLLINDRDYLESLITRPLALIVCSQNYSGKARFVNELLHEKLLPEPPAITKDDIVRMIRIKHSPSFGASLTLFGCFELLDTEKLFHDVSWKTVPKEELMINDSDDEYTNGETATFEIRKPIDLLIDDLQIVVTPSNQKRLNMEQIYIQITEAVTPVFIYVIDEETLSENDTDDLRRFRAIVPNEPILFIRSMDDSNNKSRPKMSEISLSPGFIPRTKSETTCVHIFRQLCDLGFLSMMSTETTDPSEISSPLFESDMIDGCQNFPLLLTYIRKHLDRLCIRAAGILQRSHELSLDLFNNSAFDMARDILITPKRISYAREKEKNLYESLIALTNSKQSEIQRVILQAADDMREHLTDQAAQLDIAGIELSDDLTVRHSRDLKKCTSVIQEFVLIQLNQTIANKLIDSIEVLRESYIGTLTRCLRSLEMTEEDLNEQSASKALQGILQSAYQVNITVSTSSNLFKILIEKMKELFRTFHWSSSPRIDPQFKQSVALNILDGLSESKQSVCTQLNDRIRMSHDSFEHLLKQLENRHNGRLQRTEEKQQRVRKELTPKIARLELESTSLKDLIQYGMPVQGREIGRGQYGVVYACESWANERSCVIKSVVPPDDKHWNDLALEFHYLRRIPDHPRVARLIGSVIESTDRDQSAVLLVLERLKRDLYAALKNGIDFLIRMRIALDVVEGLRYLHGLGLVHRDIKLKNVLLDETNRARLTDLGFCKPEVMMSGSLVGTPIHMAPELFTLKYDHTVDIYAFGILLWYICSNSVKLPTNFDVCGSCRPERLMNFDDDCWQLMTRCWDHTPANRPYLGEVQAIIERVYEKYASATSSTPPVLSTTAT</sequence>
<dbReference type="SMART" id="SM00220">
    <property type="entry name" value="S_TKc"/>
    <property type="match status" value="1"/>
</dbReference>
<evidence type="ECO:0000256" key="13">
    <source>
        <dbReference type="ARBA" id="ARBA00049003"/>
    </source>
</evidence>
<evidence type="ECO:0000256" key="16">
    <source>
        <dbReference type="PROSITE-ProRule" id="PRU10141"/>
    </source>
</evidence>
<dbReference type="InterPro" id="IPR051302">
    <property type="entry name" value="Dual_SerThr-Tyr_Kinase"/>
</dbReference>
<dbReference type="InterPro" id="IPR017441">
    <property type="entry name" value="Protein_kinase_ATP_BS"/>
</dbReference>
<gene>
    <name evidence="18" type="ORF">GPM918_LOCUS23593</name>
    <name evidence="19" type="ORF">SRO942_LOCUS23592</name>
</gene>
<comment type="catalytic activity">
    <reaction evidence="14">
        <text>L-threonyl-[protein] + ATP = O-phospho-L-threonyl-[protein] + ADP + H(+)</text>
        <dbReference type="Rhea" id="RHEA:46608"/>
        <dbReference type="Rhea" id="RHEA-COMP:11060"/>
        <dbReference type="Rhea" id="RHEA-COMP:11605"/>
        <dbReference type="ChEBI" id="CHEBI:15378"/>
        <dbReference type="ChEBI" id="CHEBI:30013"/>
        <dbReference type="ChEBI" id="CHEBI:30616"/>
        <dbReference type="ChEBI" id="CHEBI:61977"/>
        <dbReference type="ChEBI" id="CHEBI:456216"/>
        <dbReference type="EC" id="2.7.12.1"/>
    </reaction>
</comment>
<evidence type="ECO:0000313" key="19">
    <source>
        <dbReference type="EMBL" id="CAF3963089.1"/>
    </source>
</evidence>
<dbReference type="GO" id="GO:0043066">
    <property type="term" value="P:negative regulation of apoptotic process"/>
    <property type="evidence" value="ECO:0007669"/>
    <property type="project" value="TreeGrafter"/>
</dbReference>
<dbReference type="GO" id="GO:0004674">
    <property type="term" value="F:protein serine/threonine kinase activity"/>
    <property type="evidence" value="ECO:0007669"/>
    <property type="project" value="UniProtKB-KW"/>
</dbReference>
<dbReference type="GO" id="GO:0044344">
    <property type="term" value="P:cellular response to fibroblast growth factor stimulus"/>
    <property type="evidence" value="ECO:0007669"/>
    <property type="project" value="TreeGrafter"/>
</dbReference>
<dbReference type="PROSITE" id="PS00107">
    <property type="entry name" value="PROTEIN_KINASE_ATP"/>
    <property type="match status" value="1"/>
</dbReference>
<dbReference type="PROSITE" id="PS50011">
    <property type="entry name" value="PROTEIN_KINASE_DOM"/>
    <property type="match status" value="1"/>
</dbReference>
<feature type="binding site" evidence="16">
    <location>
        <position position="693"/>
    </location>
    <ligand>
        <name>ATP</name>
        <dbReference type="ChEBI" id="CHEBI:30616"/>
    </ligand>
</feature>
<evidence type="ECO:0000256" key="12">
    <source>
        <dbReference type="ARBA" id="ARBA00042638"/>
    </source>
</evidence>
<keyword evidence="4" id="KW-0723">Serine/threonine-protein kinase</keyword>
<dbReference type="EMBL" id="CAJNOQ010008486">
    <property type="protein sequence ID" value="CAF1198479.1"/>
    <property type="molecule type" value="Genomic_DNA"/>
</dbReference>
<evidence type="ECO:0000256" key="7">
    <source>
        <dbReference type="ARBA" id="ARBA00022777"/>
    </source>
</evidence>
<accession>A0A814W7F8</accession>
<dbReference type="GO" id="GO:0004712">
    <property type="term" value="F:protein serine/threonine/tyrosine kinase activity"/>
    <property type="evidence" value="ECO:0007669"/>
    <property type="project" value="UniProtKB-EC"/>
</dbReference>
<protein>
    <recommendedName>
        <fullName evidence="10">Dual serine/threonine and tyrosine protein kinase</fullName>
        <ecNumber evidence="2">2.7.12.1</ecNumber>
    </recommendedName>
    <alternativeName>
        <fullName evidence="12">Dusty protein kinase</fullName>
    </alternativeName>
    <alternativeName>
        <fullName evidence="11">Receptor-interacting serine/threonine-protein kinase 5</fullName>
    </alternativeName>
</protein>
<organism evidence="18 20">
    <name type="scientific">Didymodactylos carnosus</name>
    <dbReference type="NCBI Taxonomy" id="1234261"/>
    <lineage>
        <taxon>Eukaryota</taxon>
        <taxon>Metazoa</taxon>
        <taxon>Spiralia</taxon>
        <taxon>Gnathifera</taxon>
        <taxon>Rotifera</taxon>
        <taxon>Eurotatoria</taxon>
        <taxon>Bdelloidea</taxon>
        <taxon>Philodinida</taxon>
        <taxon>Philodinidae</taxon>
        <taxon>Didymodactylos</taxon>
    </lineage>
</organism>
<dbReference type="PANTHER" id="PTHR46392:SF1">
    <property type="entry name" value="DUAL SERINE_THREONINE AND TYROSINE PROTEIN KINASE"/>
    <property type="match status" value="1"/>
</dbReference>
<evidence type="ECO:0000256" key="3">
    <source>
        <dbReference type="ARBA" id="ARBA00022490"/>
    </source>
</evidence>
<dbReference type="Pfam" id="PF00069">
    <property type="entry name" value="Pkinase"/>
    <property type="match status" value="1"/>
</dbReference>
<evidence type="ECO:0000313" key="20">
    <source>
        <dbReference type="Proteomes" id="UP000663829"/>
    </source>
</evidence>
<evidence type="ECO:0000256" key="11">
    <source>
        <dbReference type="ARBA" id="ARBA00041268"/>
    </source>
</evidence>
<comment type="caution">
    <text evidence="18">The sequence shown here is derived from an EMBL/GenBank/DDBJ whole genome shotgun (WGS) entry which is preliminary data.</text>
</comment>
<dbReference type="EC" id="2.7.12.1" evidence="2"/>
<comment type="subcellular location">
    <subcellularLocation>
        <location evidence="1">Cytoplasm</location>
    </subcellularLocation>
</comment>
<dbReference type="Proteomes" id="UP000681722">
    <property type="component" value="Unassembled WGS sequence"/>
</dbReference>
<evidence type="ECO:0000256" key="6">
    <source>
        <dbReference type="ARBA" id="ARBA00022741"/>
    </source>
</evidence>
<keyword evidence="8 16" id="KW-0067">ATP-binding</keyword>
<dbReference type="EMBL" id="CAJOBC010008487">
    <property type="protein sequence ID" value="CAF3963089.1"/>
    <property type="molecule type" value="Genomic_DNA"/>
</dbReference>
<keyword evidence="20" id="KW-1185">Reference proteome</keyword>
<dbReference type="InterPro" id="IPR008271">
    <property type="entry name" value="Ser/Thr_kinase_AS"/>
</dbReference>
<evidence type="ECO:0000256" key="5">
    <source>
        <dbReference type="ARBA" id="ARBA00022679"/>
    </source>
</evidence>
<dbReference type="GO" id="GO:0070374">
    <property type="term" value="P:positive regulation of ERK1 and ERK2 cascade"/>
    <property type="evidence" value="ECO:0007669"/>
    <property type="project" value="TreeGrafter"/>
</dbReference>
<dbReference type="GO" id="GO:0045743">
    <property type="term" value="P:positive regulation of fibroblast growth factor receptor signaling pathway"/>
    <property type="evidence" value="ECO:0007669"/>
    <property type="project" value="TreeGrafter"/>
</dbReference>
<keyword evidence="7" id="KW-0418">Kinase</keyword>
<evidence type="ECO:0000256" key="2">
    <source>
        <dbReference type="ARBA" id="ARBA00013203"/>
    </source>
</evidence>
<dbReference type="GO" id="GO:0005737">
    <property type="term" value="C:cytoplasm"/>
    <property type="evidence" value="ECO:0007669"/>
    <property type="project" value="UniProtKB-SubCell"/>
</dbReference>
<comment type="catalytic activity">
    <reaction evidence="15">
        <text>L-tyrosyl-[protein] + ATP = O-phospho-L-tyrosyl-[protein] + ADP + H(+)</text>
        <dbReference type="Rhea" id="RHEA:10596"/>
        <dbReference type="Rhea" id="RHEA-COMP:10136"/>
        <dbReference type="Rhea" id="RHEA-COMP:20101"/>
        <dbReference type="ChEBI" id="CHEBI:15378"/>
        <dbReference type="ChEBI" id="CHEBI:30616"/>
        <dbReference type="ChEBI" id="CHEBI:46858"/>
        <dbReference type="ChEBI" id="CHEBI:61978"/>
        <dbReference type="ChEBI" id="CHEBI:456216"/>
        <dbReference type="EC" id="2.7.12.1"/>
    </reaction>
</comment>
<evidence type="ECO:0000313" key="18">
    <source>
        <dbReference type="EMBL" id="CAF1198479.1"/>
    </source>
</evidence>
<dbReference type="Proteomes" id="UP000663829">
    <property type="component" value="Unassembled WGS sequence"/>
</dbReference>
<evidence type="ECO:0000256" key="4">
    <source>
        <dbReference type="ARBA" id="ARBA00022527"/>
    </source>
</evidence>
<keyword evidence="5" id="KW-0808">Transferase</keyword>